<gene>
    <name evidence="2" type="ORF">FPE01S_02_06470</name>
</gene>
<dbReference type="AlphaFoldDB" id="A0A0E9N0L0"/>
<keyword evidence="1" id="KW-0732">Signal</keyword>
<organism evidence="2 3">
    <name type="scientific">Flavihumibacter petaseus NBRC 106054</name>
    <dbReference type="NCBI Taxonomy" id="1220578"/>
    <lineage>
        <taxon>Bacteria</taxon>
        <taxon>Pseudomonadati</taxon>
        <taxon>Bacteroidota</taxon>
        <taxon>Chitinophagia</taxon>
        <taxon>Chitinophagales</taxon>
        <taxon>Chitinophagaceae</taxon>
        <taxon>Flavihumibacter</taxon>
    </lineage>
</organism>
<sequence length="206" mass="22913">MVRMQTLSMKQMVFLMALAFAVSSCERSVENPRQPSPEPPKTQPEMTYIDLGNVTVGFGQAKGVDLTADGQPDLIFGTVLVGDPILKRDRRQYTVVSAQKRNLLNDATDQTPALHQRDGITAAHPGYLWWDLSSIVLAEKIVTYTNTFWQGNWKDAGHRYLPIQIDLQGKKYHGWVELSLPGAEEKIILHRAAVSKVPDVAVMAGL</sequence>
<accession>A0A0E9N0L0</accession>
<dbReference type="Proteomes" id="UP000033121">
    <property type="component" value="Unassembled WGS sequence"/>
</dbReference>
<keyword evidence="3" id="KW-1185">Reference proteome</keyword>
<comment type="caution">
    <text evidence="2">The sequence shown here is derived from an EMBL/GenBank/DDBJ whole genome shotgun (WGS) entry which is preliminary data.</text>
</comment>
<dbReference type="STRING" id="1220578.FPE01S_02_06470"/>
<evidence type="ECO:0000313" key="2">
    <source>
        <dbReference type="EMBL" id="GAO43542.1"/>
    </source>
</evidence>
<dbReference type="PROSITE" id="PS51257">
    <property type="entry name" value="PROKAR_LIPOPROTEIN"/>
    <property type="match status" value="1"/>
</dbReference>
<reference evidence="2 3" key="1">
    <citation type="submission" date="2015-04" db="EMBL/GenBank/DDBJ databases">
        <title>Whole genome shotgun sequence of Flavihumibacter petaseus NBRC 106054.</title>
        <authorList>
            <person name="Miyazawa S."/>
            <person name="Hosoyama A."/>
            <person name="Hashimoto M."/>
            <person name="Noguchi M."/>
            <person name="Tsuchikane K."/>
            <person name="Ohji S."/>
            <person name="Yamazoe A."/>
            <person name="Ichikawa N."/>
            <person name="Kimura A."/>
            <person name="Fujita N."/>
        </authorList>
    </citation>
    <scope>NUCLEOTIDE SEQUENCE [LARGE SCALE GENOMIC DNA]</scope>
    <source>
        <strain evidence="2 3">NBRC 106054</strain>
    </source>
</reference>
<feature type="chain" id="PRO_5002430087" evidence="1">
    <location>
        <begin position="20"/>
        <end position="206"/>
    </location>
</feature>
<protein>
    <submittedName>
        <fullName evidence="2">Uncharacterized protein</fullName>
    </submittedName>
</protein>
<evidence type="ECO:0000313" key="3">
    <source>
        <dbReference type="Proteomes" id="UP000033121"/>
    </source>
</evidence>
<evidence type="ECO:0000256" key="1">
    <source>
        <dbReference type="SAM" id="SignalP"/>
    </source>
</evidence>
<dbReference type="EMBL" id="BBWV01000002">
    <property type="protein sequence ID" value="GAO43542.1"/>
    <property type="molecule type" value="Genomic_DNA"/>
</dbReference>
<proteinExistence type="predicted"/>
<feature type="signal peptide" evidence="1">
    <location>
        <begin position="1"/>
        <end position="19"/>
    </location>
</feature>
<name>A0A0E9N0L0_9BACT</name>